<evidence type="ECO:0000313" key="1">
    <source>
        <dbReference type="EMBL" id="EEF14728.1"/>
    </source>
</evidence>
<reference evidence="1 2" key="1">
    <citation type="submission" date="2008-08" db="EMBL/GenBank/DDBJ databases">
        <authorList>
            <person name="Madupu R."/>
            <person name="Durkin A.S."/>
            <person name="Torralba M."/>
            <person name="Methe B."/>
            <person name="Sutton G.G."/>
            <person name="Strausberg R.L."/>
            <person name="Nelson K.E."/>
        </authorList>
    </citation>
    <scope>NUCLEOTIDE SEQUENCE [LARGE SCALE GENOMIC DNA]</scope>
    <source>
        <strain evidence="1 2">RM3267</strain>
    </source>
</reference>
<dbReference type="Proteomes" id="UP000003082">
    <property type="component" value="Unassembled WGS sequence"/>
</dbReference>
<organism evidence="1 2">
    <name type="scientific">Campylobacter rectus RM3267</name>
    <dbReference type="NCBI Taxonomy" id="553218"/>
    <lineage>
        <taxon>Bacteria</taxon>
        <taxon>Pseudomonadati</taxon>
        <taxon>Campylobacterota</taxon>
        <taxon>Epsilonproteobacteria</taxon>
        <taxon>Campylobacterales</taxon>
        <taxon>Campylobacteraceae</taxon>
        <taxon>Campylobacter</taxon>
    </lineage>
</organism>
<evidence type="ECO:0000313" key="2">
    <source>
        <dbReference type="Proteomes" id="UP000003082"/>
    </source>
</evidence>
<name>B9CZV5_CAMRE</name>
<accession>B9CZV5</accession>
<keyword evidence="2" id="KW-1185">Reference proteome</keyword>
<proteinExistence type="predicted"/>
<sequence length="38" mass="4329">MNLGINFNQSGSNFAAQSNSRNLLEFREKKQIWSLIGD</sequence>
<comment type="caution">
    <text evidence="1">The sequence shown here is derived from an EMBL/GenBank/DDBJ whole genome shotgun (WGS) entry which is preliminary data.</text>
</comment>
<dbReference type="EMBL" id="ACFU01000004">
    <property type="protein sequence ID" value="EEF14728.1"/>
    <property type="molecule type" value="Genomic_DNA"/>
</dbReference>
<gene>
    <name evidence="1" type="ORF">CAMRE0001_0801</name>
</gene>
<dbReference type="AlphaFoldDB" id="B9CZV5"/>
<protein>
    <submittedName>
        <fullName evidence="1">Uncharacterized protein</fullName>
    </submittedName>
</protein>